<reference evidence="2 3" key="1">
    <citation type="submission" date="2018-10" db="EMBL/GenBank/DDBJ databases">
        <authorList>
            <person name="Chen X."/>
        </authorList>
    </citation>
    <scope>NUCLEOTIDE SEQUENCE [LARGE SCALE GENOMIC DNA]</scope>
    <source>
        <strain evidence="2 3">YIM 102668</strain>
    </source>
</reference>
<organism evidence="2 3">
    <name type="scientific">Faecalibacter macacae</name>
    <dbReference type="NCBI Taxonomy" id="1859289"/>
    <lineage>
        <taxon>Bacteria</taxon>
        <taxon>Pseudomonadati</taxon>
        <taxon>Bacteroidota</taxon>
        <taxon>Flavobacteriia</taxon>
        <taxon>Flavobacteriales</taxon>
        <taxon>Weeksellaceae</taxon>
        <taxon>Faecalibacter</taxon>
    </lineage>
</organism>
<dbReference type="SUPFAM" id="SSF53448">
    <property type="entry name" value="Nucleotide-diphospho-sugar transferases"/>
    <property type="match status" value="1"/>
</dbReference>
<dbReference type="InterPro" id="IPR050834">
    <property type="entry name" value="Glycosyltransf_2"/>
</dbReference>
<dbReference type="Proteomes" id="UP000275348">
    <property type="component" value="Unassembled WGS sequence"/>
</dbReference>
<keyword evidence="3" id="KW-1185">Reference proteome</keyword>
<dbReference type="RefSeq" id="WP_121933279.1">
    <property type="nucleotide sequence ID" value="NZ_RDOJ01000001.1"/>
</dbReference>
<gene>
    <name evidence="2" type="ORF">EAH69_00675</name>
</gene>
<feature type="domain" description="Glycosyltransferase 2-like" evidence="1">
    <location>
        <begin position="5"/>
        <end position="164"/>
    </location>
</feature>
<dbReference type="AlphaFoldDB" id="A0A3L9MIN6"/>
<evidence type="ECO:0000313" key="2">
    <source>
        <dbReference type="EMBL" id="RLZ12701.1"/>
    </source>
</evidence>
<dbReference type="CDD" id="cd00761">
    <property type="entry name" value="Glyco_tranf_GTA_type"/>
    <property type="match status" value="1"/>
</dbReference>
<dbReference type="Pfam" id="PF00535">
    <property type="entry name" value="Glycos_transf_2"/>
    <property type="match status" value="1"/>
</dbReference>
<evidence type="ECO:0000259" key="1">
    <source>
        <dbReference type="Pfam" id="PF00535"/>
    </source>
</evidence>
<name>A0A3L9MIN6_9FLAO</name>
<dbReference type="PANTHER" id="PTHR43685:SF2">
    <property type="entry name" value="GLYCOSYLTRANSFERASE 2-LIKE DOMAIN-CONTAINING PROTEIN"/>
    <property type="match status" value="1"/>
</dbReference>
<dbReference type="Gene3D" id="3.90.550.10">
    <property type="entry name" value="Spore Coat Polysaccharide Biosynthesis Protein SpsA, Chain A"/>
    <property type="match status" value="1"/>
</dbReference>
<dbReference type="OrthoDB" id="635429at2"/>
<dbReference type="InterPro" id="IPR029044">
    <property type="entry name" value="Nucleotide-diphossugar_trans"/>
</dbReference>
<evidence type="ECO:0000313" key="3">
    <source>
        <dbReference type="Proteomes" id="UP000275348"/>
    </source>
</evidence>
<dbReference type="InterPro" id="IPR001173">
    <property type="entry name" value="Glyco_trans_2-like"/>
</dbReference>
<dbReference type="EMBL" id="RDOJ01000001">
    <property type="protein sequence ID" value="RLZ12701.1"/>
    <property type="molecule type" value="Genomic_DNA"/>
</dbReference>
<dbReference type="PANTHER" id="PTHR43685">
    <property type="entry name" value="GLYCOSYLTRANSFERASE"/>
    <property type="match status" value="1"/>
</dbReference>
<comment type="caution">
    <text evidence="2">The sequence shown here is derived from an EMBL/GenBank/DDBJ whole genome shotgun (WGS) entry which is preliminary data.</text>
</comment>
<sequence>MALVSVIIPNFNHAPFLKERIDSVLNQTYKDFEIIILDDCSTDNSREIIESYRGNEKISKIIYNQENSGSTFKQWTKGISYSEGDWIWIAESDDWCSEFFLENLVNDLIKDSSIAFTYCQSYIYEENNTVRVNWQKVPFKLRIEKEQFFNEFMLKGNAVYNASMVIFNKKLYHKLDSKEYLKYKYSGDWVFWTDMSRMGDVIRSSEILNNYRKSHNLNVSSKIMSNGLNFYEDVNALIYFEKRDYGKTDRIIKNYYFDYKQLKKKIPENSRIIIENNFKKYLGVKDSLIWDLEYIKYKLVNKLHVLMK</sequence>
<proteinExistence type="predicted"/>
<accession>A0A3L9MIN6</accession>
<protein>
    <submittedName>
        <fullName evidence="2">Glycosyltransferase family 2 protein</fullName>
    </submittedName>
</protein>